<dbReference type="OrthoDB" id="2955631at2"/>
<evidence type="ECO:0000256" key="1">
    <source>
        <dbReference type="SAM" id="Phobius"/>
    </source>
</evidence>
<accession>A8LNA6</accession>
<dbReference type="Proteomes" id="UP000006833">
    <property type="component" value="Chromosome"/>
</dbReference>
<keyword evidence="1" id="KW-0472">Membrane</keyword>
<keyword evidence="1" id="KW-1133">Transmembrane helix</keyword>
<name>A8LNA6_DINSH</name>
<dbReference type="InterPro" id="IPR018723">
    <property type="entry name" value="DUF2254_membrane"/>
</dbReference>
<dbReference type="EMBL" id="CP000830">
    <property type="protein sequence ID" value="ABV93619.1"/>
    <property type="molecule type" value="Genomic_DNA"/>
</dbReference>
<feature type="transmembrane region" description="Helical" evidence="1">
    <location>
        <begin position="59"/>
        <end position="85"/>
    </location>
</feature>
<sequence>MTRLTWLKLVLLRYYRNMGLRVLLYALLSLVATLISPLVSPLLNGRVNMQIDFASVTPVLTILASSMLAVSTFSLNIMVSAHRGAADVATPRMHRILLEDTTTQSVLAAFIGAFVYSLGSIVLYRLGFYPEDAALVVMAITTVVVILVVISLLRWIEHLTTMGSLRDSLASAETRAREALKAQAENPRFGASPLSPDTVLPLSTTPLRAPVSGYLQLIDMAAIEDCLPDQAVLYLDVAPGAHLLEGEVIGQVSGQVDDDTLSGLGRALTFGDCRTHEQDAAFGLTVLSEIAEKALSPGINDGGTATEALLILKALLWEFGRTDPDPDAPKAPRVFAAFPGPARFIEAAFAPTARDGAGSIETALTLRQCLASLSRSDITEMSAAAQALAANALCYAEEAGMPPRDLDRLRAIAVGAPSAQAAAV</sequence>
<dbReference type="eggNOG" id="COG4325">
    <property type="taxonomic scope" value="Bacteria"/>
</dbReference>
<dbReference type="Pfam" id="PF10011">
    <property type="entry name" value="DUF2254"/>
    <property type="match status" value="1"/>
</dbReference>
<keyword evidence="3" id="KW-1185">Reference proteome</keyword>
<dbReference type="STRING" id="398580.Dshi_1877"/>
<feature type="transmembrane region" description="Helical" evidence="1">
    <location>
        <begin position="20"/>
        <end position="39"/>
    </location>
</feature>
<proteinExistence type="predicted"/>
<dbReference type="HOGENOM" id="CLU_032303_0_0_5"/>
<feature type="transmembrane region" description="Helical" evidence="1">
    <location>
        <begin position="106"/>
        <end position="127"/>
    </location>
</feature>
<evidence type="ECO:0008006" key="4">
    <source>
        <dbReference type="Google" id="ProtNLM"/>
    </source>
</evidence>
<protein>
    <recommendedName>
        <fullName evidence="4">DUF2254 domain-containing protein</fullName>
    </recommendedName>
</protein>
<organism evidence="2 3">
    <name type="scientific">Dinoroseobacter shibae (strain DSM 16493 / NCIMB 14021 / DFL 12)</name>
    <dbReference type="NCBI Taxonomy" id="398580"/>
    <lineage>
        <taxon>Bacteria</taxon>
        <taxon>Pseudomonadati</taxon>
        <taxon>Pseudomonadota</taxon>
        <taxon>Alphaproteobacteria</taxon>
        <taxon>Rhodobacterales</taxon>
        <taxon>Roseobacteraceae</taxon>
        <taxon>Dinoroseobacter</taxon>
    </lineage>
</organism>
<evidence type="ECO:0000313" key="3">
    <source>
        <dbReference type="Proteomes" id="UP000006833"/>
    </source>
</evidence>
<evidence type="ECO:0000313" key="2">
    <source>
        <dbReference type="EMBL" id="ABV93619.1"/>
    </source>
</evidence>
<gene>
    <name evidence="2" type="ordered locus">Dshi_1877</name>
</gene>
<dbReference type="RefSeq" id="WP_012178549.1">
    <property type="nucleotide sequence ID" value="NC_009952.1"/>
</dbReference>
<dbReference type="AlphaFoldDB" id="A8LNA6"/>
<keyword evidence="1" id="KW-0812">Transmembrane</keyword>
<reference evidence="3" key="1">
    <citation type="journal article" date="2010" name="ISME J.">
        <title>The complete genome sequence of the algal symbiont Dinoroseobacter shibae: a hitchhiker's guide to life in the sea.</title>
        <authorList>
            <person name="Wagner-Dobler I."/>
            <person name="Ballhausen B."/>
            <person name="Berger M."/>
            <person name="Brinkhoff T."/>
            <person name="Buchholz I."/>
            <person name="Bunk B."/>
            <person name="Cypionka H."/>
            <person name="Daniel R."/>
            <person name="Drepper T."/>
            <person name="Gerdts G."/>
            <person name="Hahnke S."/>
            <person name="Han C."/>
            <person name="Jahn D."/>
            <person name="Kalhoefer D."/>
            <person name="Kiss H."/>
            <person name="Klenk H.P."/>
            <person name="Kyrpides N."/>
            <person name="Liebl W."/>
            <person name="Liesegang H."/>
            <person name="Meincke L."/>
            <person name="Pati A."/>
            <person name="Petersen J."/>
            <person name="Piekarski T."/>
            <person name="Pommerenke C."/>
            <person name="Pradella S."/>
            <person name="Pukall R."/>
            <person name="Rabus R."/>
            <person name="Stackebrandt E."/>
            <person name="Thole S."/>
            <person name="Thompson L."/>
            <person name="Tielen P."/>
            <person name="Tomasch J."/>
            <person name="von Jan M."/>
            <person name="Wanphrut N."/>
            <person name="Wichels A."/>
            <person name="Zech H."/>
            <person name="Simon M."/>
        </authorList>
    </citation>
    <scope>NUCLEOTIDE SEQUENCE [LARGE SCALE GENOMIC DNA]</scope>
    <source>
        <strain evidence="3">DSM 16493 / NCIMB 14021 / DFL 12</strain>
    </source>
</reference>
<dbReference type="KEGG" id="dsh:Dshi_1877"/>
<feature type="transmembrane region" description="Helical" evidence="1">
    <location>
        <begin position="133"/>
        <end position="156"/>
    </location>
</feature>